<feature type="compositionally biased region" description="Basic and acidic residues" evidence="1">
    <location>
        <begin position="92"/>
        <end position="108"/>
    </location>
</feature>
<dbReference type="Proteomes" id="UP000248926">
    <property type="component" value="Unassembled WGS sequence"/>
</dbReference>
<feature type="compositionally biased region" description="Basic and acidic residues" evidence="1">
    <location>
        <begin position="46"/>
        <end position="66"/>
    </location>
</feature>
<dbReference type="AlphaFoldDB" id="A0A328P7M7"/>
<dbReference type="OrthoDB" id="9814245at2"/>
<reference evidence="2 3" key="1">
    <citation type="journal article" date="2018" name="Genet. Mol. Biol.">
        <title>The genome sequence of Dyella jiangningensis FCAV SCS01 from a lignocellulose-decomposing microbial consortium metagenome reveals potential for biotechnological applications.</title>
        <authorList>
            <person name="Desiderato J.G."/>
            <person name="Alvarenga D.O."/>
            <person name="Constancio M.T.L."/>
            <person name="Alves L.M.C."/>
            <person name="Varani A.M."/>
        </authorList>
    </citation>
    <scope>NUCLEOTIDE SEQUENCE [LARGE SCALE GENOMIC DNA]</scope>
    <source>
        <strain evidence="2 3">FCAV SCS01</strain>
    </source>
</reference>
<dbReference type="PANTHER" id="PTHR36569:SF5">
    <property type="entry name" value="CONIDIATION-SPECIFIC PROTEIN 10 (EUROFUNG)"/>
    <property type="match status" value="1"/>
</dbReference>
<proteinExistence type="predicted"/>
<protein>
    <recommendedName>
        <fullName evidence="4">Stress-induced protein</fullName>
    </recommendedName>
</protein>
<dbReference type="RefSeq" id="WP_111982598.1">
    <property type="nucleotide sequence ID" value="NZ_NFZS01000001.1"/>
</dbReference>
<dbReference type="InterPro" id="IPR052590">
    <property type="entry name" value="Stress/Virulence-Domain"/>
</dbReference>
<comment type="caution">
    <text evidence="2">The sequence shown here is derived from an EMBL/GenBank/DDBJ whole genome shotgun (WGS) entry which is preliminary data.</text>
</comment>
<evidence type="ECO:0008006" key="4">
    <source>
        <dbReference type="Google" id="ProtNLM"/>
    </source>
</evidence>
<accession>A0A328P7M7</accession>
<dbReference type="EMBL" id="NFZS01000001">
    <property type="protein sequence ID" value="RAO78089.1"/>
    <property type="molecule type" value="Genomic_DNA"/>
</dbReference>
<sequence length="108" mass="11238">MANTENQGGSNRGFASMDDEKQRDIASKGGKAAHESGHAQEFSSQEAREAGRKGGEAVSEDREHMAEIGSKGGESRGGSSQASSGNQGSRGGSHEQHVKAGEQSHKNK</sequence>
<evidence type="ECO:0000313" key="2">
    <source>
        <dbReference type="EMBL" id="RAO78089.1"/>
    </source>
</evidence>
<feature type="region of interest" description="Disordered" evidence="1">
    <location>
        <begin position="1"/>
        <end position="108"/>
    </location>
</feature>
<evidence type="ECO:0000313" key="3">
    <source>
        <dbReference type="Proteomes" id="UP000248926"/>
    </source>
</evidence>
<dbReference type="Pfam" id="PF10685">
    <property type="entry name" value="KGG"/>
    <property type="match status" value="2"/>
</dbReference>
<keyword evidence="3" id="KW-1185">Reference proteome</keyword>
<dbReference type="InterPro" id="IPR019626">
    <property type="entry name" value="Stress-induced_KGG_rpt"/>
</dbReference>
<gene>
    <name evidence="2" type="ORF">CA260_09765</name>
</gene>
<organism evidence="2 3">
    <name type="scientific">Dyella jiangningensis</name>
    <dbReference type="NCBI Taxonomy" id="1379159"/>
    <lineage>
        <taxon>Bacteria</taxon>
        <taxon>Pseudomonadati</taxon>
        <taxon>Pseudomonadota</taxon>
        <taxon>Gammaproteobacteria</taxon>
        <taxon>Lysobacterales</taxon>
        <taxon>Rhodanobacteraceae</taxon>
        <taxon>Dyella</taxon>
    </lineage>
</organism>
<name>A0A328P7M7_9GAMM</name>
<evidence type="ECO:0000256" key="1">
    <source>
        <dbReference type="SAM" id="MobiDB-lite"/>
    </source>
</evidence>
<dbReference type="PANTHER" id="PTHR36569">
    <property type="match status" value="1"/>
</dbReference>
<feature type="compositionally biased region" description="Basic and acidic residues" evidence="1">
    <location>
        <begin position="18"/>
        <end position="38"/>
    </location>
</feature>
<feature type="compositionally biased region" description="Low complexity" evidence="1">
    <location>
        <begin position="77"/>
        <end position="87"/>
    </location>
</feature>